<dbReference type="Proteomes" id="UP000593579">
    <property type="component" value="Unassembled WGS sequence"/>
</dbReference>
<sequence>MGGLTIPCREEVFVDLTSSLHYSYCFFTPVVVSDEHVAIGSSPENIKISFQPKPAILLAFLSKELPVKILEVKYGPSIARLVAMLAT</sequence>
<organism evidence="1 2">
    <name type="scientific">Gossypium gossypioides</name>
    <name type="common">Mexican cotton</name>
    <name type="synonym">Selera gossypioides</name>
    <dbReference type="NCBI Taxonomy" id="34282"/>
    <lineage>
        <taxon>Eukaryota</taxon>
        <taxon>Viridiplantae</taxon>
        <taxon>Streptophyta</taxon>
        <taxon>Embryophyta</taxon>
        <taxon>Tracheophyta</taxon>
        <taxon>Spermatophyta</taxon>
        <taxon>Magnoliopsida</taxon>
        <taxon>eudicotyledons</taxon>
        <taxon>Gunneridae</taxon>
        <taxon>Pentapetalae</taxon>
        <taxon>rosids</taxon>
        <taxon>malvids</taxon>
        <taxon>Malvales</taxon>
        <taxon>Malvaceae</taxon>
        <taxon>Malvoideae</taxon>
        <taxon>Gossypium</taxon>
    </lineage>
</organism>
<reference evidence="1 2" key="1">
    <citation type="journal article" date="2019" name="Genome Biol. Evol.">
        <title>Insights into the evolution of the New World diploid cottons (Gossypium, subgenus Houzingenia) based on genome sequencing.</title>
        <authorList>
            <person name="Grover C.E."/>
            <person name="Arick M.A. 2nd"/>
            <person name="Thrash A."/>
            <person name="Conover J.L."/>
            <person name="Sanders W.S."/>
            <person name="Peterson D.G."/>
            <person name="Frelichowski J.E."/>
            <person name="Scheffler J.A."/>
            <person name="Scheffler B.E."/>
            <person name="Wendel J.F."/>
        </authorList>
    </citation>
    <scope>NUCLEOTIDE SEQUENCE [LARGE SCALE GENOMIC DNA]</scope>
    <source>
        <strain evidence="1">5</strain>
        <tissue evidence="1">Leaf</tissue>
    </source>
</reference>
<gene>
    <name evidence="1" type="ORF">Gogos_017181</name>
</gene>
<dbReference type="AlphaFoldDB" id="A0A7J9BAE0"/>
<comment type="caution">
    <text evidence="1">The sequence shown here is derived from an EMBL/GenBank/DDBJ whole genome shotgun (WGS) entry which is preliminary data.</text>
</comment>
<protein>
    <submittedName>
        <fullName evidence="1">Uncharacterized protein</fullName>
    </submittedName>
</protein>
<evidence type="ECO:0000313" key="1">
    <source>
        <dbReference type="EMBL" id="MBA0733142.1"/>
    </source>
</evidence>
<keyword evidence="2" id="KW-1185">Reference proteome</keyword>
<proteinExistence type="predicted"/>
<evidence type="ECO:0000313" key="2">
    <source>
        <dbReference type="Proteomes" id="UP000593579"/>
    </source>
</evidence>
<name>A0A7J9BAE0_GOSGO</name>
<accession>A0A7J9BAE0</accession>
<dbReference type="EMBL" id="JABEZY010000001">
    <property type="protein sequence ID" value="MBA0733142.1"/>
    <property type="molecule type" value="Genomic_DNA"/>
</dbReference>